<dbReference type="AlphaFoldDB" id="A0A7Y9EQ17"/>
<proteinExistence type="predicted"/>
<sequence>MKPRVLPVAGGVPDDDRFGAGTGTLVDALDIGEVAVSPIPEANFLHGLLPKGSALGLPR</sequence>
<dbReference type="Proteomes" id="UP000529783">
    <property type="component" value="Unassembled WGS sequence"/>
</dbReference>
<name>A0A7Y9EQ17_9ACTN</name>
<gene>
    <name evidence="1" type="ORF">BJY14_007629</name>
</gene>
<keyword evidence="2" id="KW-1185">Reference proteome</keyword>
<evidence type="ECO:0000313" key="1">
    <source>
        <dbReference type="EMBL" id="NYD51646.1"/>
    </source>
</evidence>
<evidence type="ECO:0000313" key="2">
    <source>
        <dbReference type="Proteomes" id="UP000529783"/>
    </source>
</evidence>
<dbReference type="EMBL" id="JACCBA010000001">
    <property type="protein sequence ID" value="NYD51646.1"/>
    <property type="molecule type" value="Genomic_DNA"/>
</dbReference>
<comment type="caution">
    <text evidence="1">The sequence shown here is derived from an EMBL/GenBank/DDBJ whole genome shotgun (WGS) entry which is preliminary data.</text>
</comment>
<protein>
    <submittedName>
        <fullName evidence="1">Uncharacterized protein</fullName>
    </submittedName>
</protein>
<dbReference type="RefSeq" id="WP_179848002.1">
    <property type="nucleotide sequence ID" value="NZ_JACCBA010000001.1"/>
</dbReference>
<accession>A0A7Y9EQ17</accession>
<reference evidence="1 2" key="1">
    <citation type="submission" date="2020-07" db="EMBL/GenBank/DDBJ databases">
        <title>Sequencing the genomes of 1000 actinobacteria strains.</title>
        <authorList>
            <person name="Klenk H.-P."/>
        </authorList>
    </citation>
    <scope>NUCLEOTIDE SEQUENCE [LARGE SCALE GENOMIC DNA]</scope>
    <source>
        <strain evidence="1 2">DSM 40398</strain>
    </source>
</reference>
<organism evidence="1 2">
    <name type="scientific">Actinomadura luteofluorescens</name>
    <dbReference type="NCBI Taxonomy" id="46163"/>
    <lineage>
        <taxon>Bacteria</taxon>
        <taxon>Bacillati</taxon>
        <taxon>Actinomycetota</taxon>
        <taxon>Actinomycetes</taxon>
        <taxon>Streptosporangiales</taxon>
        <taxon>Thermomonosporaceae</taxon>
        <taxon>Actinomadura</taxon>
    </lineage>
</organism>